<comment type="caution">
    <text evidence="1">The sequence shown here is derived from an EMBL/GenBank/DDBJ whole genome shotgun (WGS) entry which is preliminary data.</text>
</comment>
<gene>
    <name evidence="1" type="ORF">POTOM_004436</name>
</gene>
<evidence type="ECO:0000313" key="1">
    <source>
        <dbReference type="EMBL" id="KAG6788371.1"/>
    </source>
</evidence>
<keyword evidence="2" id="KW-1185">Reference proteome</keyword>
<dbReference type="Proteomes" id="UP000886885">
    <property type="component" value="Chromosome 1D"/>
</dbReference>
<dbReference type="AlphaFoldDB" id="A0A8X8AHB6"/>
<sequence>MDPFQVTTDLVKFSNPANILQRDFIVGAIYEDRNQTVLNSMINSELSLAAGSLPTGANSAVLKATTKSGLCPSASSSYKRGLATSPICAFFQWQWMFMQANAIRVSSAAMTTCE</sequence>
<evidence type="ECO:0000313" key="2">
    <source>
        <dbReference type="Proteomes" id="UP000886885"/>
    </source>
</evidence>
<proteinExistence type="predicted"/>
<reference evidence="1" key="1">
    <citation type="journal article" date="2020" name="bioRxiv">
        <title>Hybrid origin of Populus tomentosa Carr. identified through genome sequencing and phylogenomic analysis.</title>
        <authorList>
            <person name="An X."/>
            <person name="Gao K."/>
            <person name="Chen Z."/>
            <person name="Li J."/>
            <person name="Yang X."/>
            <person name="Yang X."/>
            <person name="Zhou J."/>
            <person name="Guo T."/>
            <person name="Zhao T."/>
            <person name="Huang S."/>
            <person name="Miao D."/>
            <person name="Khan W.U."/>
            <person name="Rao P."/>
            <person name="Ye M."/>
            <person name="Lei B."/>
            <person name="Liao W."/>
            <person name="Wang J."/>
            <person name="Ji L."/>
            <person name="Li Y."/>
            <person name="Guo B."/>
            <person name="Mustafa N.S."/>
            <person name="Li S."/>
            <person name="Yun Q."/>
            <person name="Keller S.R."/>
            <person name="Mao J."/>
            <person name="Zhang R."/>
            <person name="Strauss S.H."/>
        </authorList>
    </citation>
    <scope>NUCLEOTIDE SEQUENCE</scope>
    <source>
        <strain evidence="1">GM15</strain>
        <tissue evidence="1">Leaf</tissue>
    </source>
</reference>
<accession>A0A8X8AHB6</accession>
<dbReference type="EMBL" id="JAAWWB010000002">
    <property type="protein sequence ID" value="KAG6788371.1"/>
    <property type="molecule type" value="Genomic_DNA"/>
</dbReference>
<organism evidence="1 2">
    <name type="scientific">Populus tomentosa</name>
    <name type="common">Chinese white poplar</name>
    <dbReference type="NCBI Taxonomy" id="118781"/>
    <lineage>
        <taxon>Eukaryota</taxon>
        <taxon>Viridiplantae</taxon>
        <taxon>Streptophyta</taxon>
        <taxon>Embryophyta</taxon>
        <taxon>Tracheophyta</taxon>
        <taxon>Spermatophyta</taxon>
        <taxon>Magnoliopsida</taxon>
        <taxon>eudicotyledons</taxon>
        <taxon>Gunneridae</taxon>
        <taxon>Pentapetalae</taxon>
        <taxon>rosids</taxon>
        <taxon>fabids</taxon>
        <taxon>Malpighiales</taxon>
        <taxon>Salicaceae</taxon>
        <taxon>Saliceae</taxon>
        <taxon>Populus</taxon>
    </lineage>
</organism>
<protein>
    <submittedName>
        <fullName evidence="1">Uncharacterized protein</fullName>
    </submittedName>
</protein>
<name>A0A8X8AHB6_POPTO</name>